<organism evidence="2 3">
    <name type="scientific">Caenorhabditis angaria</name>
    <dbReference type="NCBI Taxonomy" id="860376"/>
    <lineage>
        <taxon>Eukaryota</taxon>
        <taxon>Metazoa</taxon>
        <taxon>Ecdysozoa</taxon>
        <taxon>Nematoda</taxon>
        <taxon>Chromadorea</taxon>
        <taxon>Rhabditida</taxon>
        <taxon>Rhabditina</taxon>
        <taxon>Rhabditomorpha</taxon>
        <taxon>Rhabditoidea</taxon>
        <taxon>Rhabditidae</taxon>
        <taxon>Peloderinae</taxon>
        <taxon>Caenorhabditis</taxon>
    </lineage>
</organism>
<dbReference type="EMBL" id="CANHGI010000005">
    <property type="protein sequence ID" value="CAI5450499.1"/>
    <property type="molecule type" value="Genomic_DNA"/>
</dbReference>
<dbReference type="Pfam" id="PF10325">
    <property type="entry name" value="7TM_GPCR_Srz"/>
    <property type="match status" value="1"/>
</dbReference>
<accession>A0A9P1ISZ0</accession>
<dbReference type="PANTHER" id="PTHR31720">
    <property type="entry name" value="SERPENTINE RECEPTOR, CLASS Z-RELATED"/>
    <property type="match status" value="1"/>
</dbReference>
<protein>
    <submittedName>
        <fullName evidence="2">Uncharacterized protein</fullName>
    </submittedName>
</protein>
<keyword evidence="1" id="KW-1133">Transmembrane helix</keyword>
<keyword evidence="3" id="KW-1185">Reference proteome</keyword>
<evidence type="ECO:0000313" key="2">
    <source>
        <dbReference type="EMBL" id="CAI5450499.1"/>
    </source>
</evidence>
<proteinExistence type="predicted"/>
<reference evidence="2" key="1">
    <citation type="submission" date="2022-11" db="EMBL/GenBank/DDBJ databases">
        <authorList>
            <person name="Kikuchi T."/>
        </authorList>
    </citation>
    <scope>NUCLEOTIDE SEQUENCE</scope>
    <source>
        <strain evidence="2">PS1010</strain>
    </source>
</reference>
<dbReference type="Proteomes" id="UP001152747">
    <property type="component" value="Unassembled WGS sequence"/>
</dbReference>
<sequence length="137" mass="15919">MFSSIFYIFILVSVRNITRNASSFLKTRPEKVIVSQTLVLLLVKLLCLPTIYLITQLVHDYNLNSIINMLYYSLLLIDIITTPIVFQITYIFCNKTNLEILLKMKFRKLQTWKTICCGNQLNIVEVYNLSNNSSSNI</sequence>
<feature type="transmembrane region" description="Helical" evidence="1">
    <location>
        <begin position="70"/>
        <end position="93"/>
    </location>
</feature>
<evidence type="ECO:0000256" key="1">
    <source>
        <dbReference type="SAM" id="Phobius"/>
    </source>
</evidence>
<keyword evidence="1" id="KW-0472">Membrane</keyword>
<evidence type="ECO:0000313" key="3">
    <source>
        <dbReference type="Proteomes" id="UP001152747"/>
    </source>
</evidence>
<dbReference type="PANTHER" id="PTHR31720:SF16">
    <property type="entry name" value="G PROTEIN-COUPLED RECEPTOR-RELATED"/>
    <property type="match status" value="1"/>
</dbReference>
<comment type="caution">
    <text evidence="2">The sequence shown here is derived from an EMBL/GenBank/DDBJ whole genome shotgun (WGS) entry which is preliminary data.</text>
</comment>
<keyword evidence="1" id="KW-0812">Transmembrane</keyword>
<dbReference type="AlphaFoldDB" id="A0A9P1ISZ0"/>
<name>A0A9P1ISZ0_9PELO</name>
<gene>
    <name evidence="2" type="ORF">CAMP_LOCUS13136</name>
</gene>
<feature type="transmembrane region" description="Helical" evidence="1">
    <location>
        <begin position="37"/>
        <end position="58"/>
    </location>
</feature>
<dbReference type="InterPro" id="IPR018817">
    <property type="entry name" value="7TM_GPCR_serpentine_rcpt_Srz"/>
</dbReference>